<keyword evidence="1" id="KW-0812">Transmembrane</keyword>
<dbReference type="RefSeq" id="WP_160856212.1">
    <property type="nucleotide sequence ID" value="NZ_WUWG01000006.1"/>
</dbReference>
<protein>
    <submittedName>
        <fullName evidence="2">TrgA family protein</fullName>
    </submittedName>
</protein>
<feature type="transmembrane region" description="Helical" evidence="1">
    <location>
        <begin position="42"/>
        <end position="60"/>
    </location>
</feature>
<evidence type="ECO:0000313" key="3">
    <source>
        <dbReference type="Proteomes" id="UP000436016"/>
    </source>
</evidence>
<feature type="transmembrane region" description="Helical" evidence="1">
    <location>
        <begin position="81"/>
        <end position="100"/>
    </location>
</feature>
<organism evidence="2 3">
    <name type="scientific">Oceanomicrobium pacificus</name>
    <dbReference type="NCBI Taxonomy" id="2692916"/>
    <lineage>
        <taxon>Bacteria</taxon>
        <taxon>Pseudomonadati</taxon>
        <taxon>Pseudomonadota</taxon>
        <taxon>Alphaproteobacteria</taxon>
        <taxon>Rhodobacterales</taxon>
        <taxon>Paracoccaceae</taxon>
        <taxon>Oceanomicrobium</taxon>
    </lineage>
</organism>
<keyword evidence="1" id="KW-1133">Transmembrane helix</keyword>
<dbReference type="InterPro" id="IPR047784">
    <property type="entry name" value="TrgA"/>
</dbReference>
<dbReference type="Proteomes" id="UP000436016">
    <property type="component" value="Unassembled WGS sequence"/>
</dbReference>
<accession>A0A6B0TYT3</accession>
<keyword evidence="3" id="KW-1185">Reference proteome</keyword>
<proteinExistence type="predicted"/>
<dbReference type="AlphaFoldDB" id="A0A6B0TYT3"/>
<reference evidence="2 3" key="1">
    <citation type="submission" date="2019-12" db="EMBL/GenBank/DDBJ databases">
        <title>Strain KN286 was isolated from seawater, which was collected from Caroline Seamount in the tropical western Pacific.</title>
        <authorList>
            <person name="Wang Q."/>
        </authorList>
    </citation>
    <scope>NUCLEOTIDE SEQUENCE [LARGE SCALE GENOMIC DNA]</scope>
    <source>
        <strain evidence="2 3">KN286</strain>
    </source>
</reference>
<evidence type="ECO:0000256" key="1">
    <source>
        <dbReference type="SAM" id="Phobius"/>
    </source>
</evidence>
<name>A0A6B0TYT3_9RHOB</name>
<gene>
    <name evidence="2" type="ORF">GSH16_14150</name>
</gene>
<keyword evidence="1" id="KW-0472">Membrane</keyword>
<feature type="transmembrane region" description="Helical" evidence="1">
    <location>
        <begin position="120"/>
        <end position="143"/>
    </location>
</feature>
<feature type="transmembrane region" description="Helical" evidence="1">
    <location>
        <begin position="12"/>
        <end position="30"/>
    </location>
</feature>
<sequence length="152" mass="16379">MQKANMPTAARLVAAFLLAASTMLVAFMWVESYGEWRPKTPRLFYLCGIIGALIGWSSLGTRAGMGLGAGMSHGLRSAGHVAAWVVLTLALAAVGQAMQFHAYYSPVEALQALFEKCLEFLGMMLKADTVIFAACLGVLSGLLTEIANRHWR</sequence>
<evidence type="ECO:0000313" key="2">
    <source>
        <dbReference type="EMBL" id="MXU66588.1"/>
    </source>
</evidence>
<dbReference type="NCBIfam" id="NF033773">
    <property type="entry name" value="tellur_TrgA"/>
    <property type="match status" value="1"/>
</dbReference>
<comment type="caution">
    <text evidence="2">The sequence shown here is derived from an EMBL/GenBank/DDBJ whole genome shotgun (WGS) entry which is preliminary data.</text>
</comment>
<dbReference type="EMBL" id="WUWG01000006">
    <property type="protein sequence ID" value="MXU66588.1"/>
    <property type="molecule type" value="Genomic_DNA"/>
</dbReference>